<keyword evidence="5" id="KW-0793">Thylakoid</keyword>
<dbReference type="InterPro" id="IPR016123">
    <property type="entry name" value="Mog1/PsbP_a/b/a-sand"/>
</dbReference>
<name>A0A830H6V1_9CHLO</name>
<feature type="domain" description="PsbP C-terminal" evidence="9">
    <location>
        <begin position="100"/>
        <end position="272"/>
    </location>
</feature>
<gene>
    <name evidence="10" type="ORF">PPROV_000152000</name>
</gene>
<dbReference type="Proteomes" id="UP000660262">
    <property type="component" value="Unassembled WGS sequence"/>
</dbReference>
<comment type="subcellular location">
    <subcellularLocation>
        <location evidence="8">Plastid</location>
        <location evidence="8">Chloroplast thylakoid</location>
    </subcellularLocation>
</comment>
<evidence type="ECO:0000256" key="3">
    <source>
        <dbReference type="ARBA" id="ARBA00022640"/>
    </source>
</evidence>
<evidence type="ECO:0000256" key="4">
    <source>
        <dbReference type="ARBA" id="ARBA00022946"/>
    </source>
</evidence>
<comment type="similarity">
    <text evidence="7">Belongs to the PsbP family.</text>
</comment>
<proteinExistence type="inferred from homology"/>
<accession>A0A830H6V1</accession>
<dbReference type="GO" id="GO:0009654">
    <property type="term" value="C:photosystem II oxygen evolving complex"/>
    <property type="evidence" value="ECO:0007669"/>
    <property type="project" value="InterPro"/>
</dbReference>
<dbReference type="Pfam" id="PF01789">
    <property type="entry name" value="PsbP"/>
    <property type="match status" value="1"/>
</dbReference>
<dbReference type="SUPFAM" id="SSF55724">
    <property type="entry name" value="Mog1p/PsbP-like"/>
    <property type="match status" value="1"/>
</dbReference>
<dbReference type="AlphaFoldDB" id="A0A830H6V1"/>
<keyword evidence="3" id="KW-0934">Plastid</keyword>
<organism evidence="10 11">
    <name type="scientific">Pycnococcus provasolii</name>
    <dbReference type="NCBI Taxonomy" id="41880"/>
    <lineage>
        <taxon>Eukaryota</taxon>
        <taxon>Viridiplantae</taxon>
        <taxon>Chlorophyta</taxon>
        <taxon>Pseudoscourfieldiophyceae</taxon>
        <taxon>Pseudoscourfieldiales</taxon>
        <taxon>Pycnococcaceae</taxon>
        <taxon>Pycnococcus</taxon>
    </lineage>
</organism>
<evidence type="ECO:0000256" key="1">
    <source>
        <dbReference type="ARBA" id="ARBA00022528"/>
    </source>
</evidence>
<dbReference type="PANTHER" id="PTHR31407">
    <property type="match status" value="1"/>
</dbReference>
<keyword evidence="4" id="KW-0809">Transit peptide</keyword>
<evidence type="ECO:0000259" key="9">
    <source>
        <dbReference type="Pfam" id="PF01789"/>
    </source>
</evidence>
<dbReference type="GO" id="GO:0019898">
    <property type="term" value="C:extrinsic component of membrane"/>
    <property type="evidence" value="ECO:0007669"/>
    <property type="project" value="InterPro"/>
</dbReference>
<evidence type="ECO:0000256" key="2">
    <source>
        <dbReference type="ARBA" id="ARBA00022531"/>
    </source>
</evidence>
<dbReference type="EMBL" id="BNJQ01000004">
    <property type="protein sequence ID" value="GHP02765.1"/>
    <property type="molecule type" value="Genomic_DNA"/>
</dbReference>
<dbReference type="GO" id="GO:0015979">
    <property type="term" value="P:photosynthesis"/>
    <property type="evidence" value="ECO:0007669"/>
    <property type="project" value="UniProtKB-KW"/>
</dbReference>
<keyword evidence="1" id="KW-0150">Chloroplast</keyword>
<comment type="caution">
    <text evidence="10">The sequence shown here is derived from an EMBL/GenBank/DDBJ whole genome shotgun (WGS) entry which is preliminary data.</text>
</comment>
<reference evidence="10" key="1">
    <citation type="submission" date="2020-10" db="EMBL/GenBank/DDBJ databases">
        <title>Unveiling of a novel bifunctional photoreceptor, Dualchrome1, isolated from a cosmopolitan green alga.</title>
        <authorList>
            <person name="Suzuki S."/>
            <person name="Kawachi M."/>
        </authorList>
    </citation>
    <scope>NUCLEOTIDE SEQUENCE</scope>
    <source>
        <strain evidence="10">NIES 2893</strain>
    </source>
</reference>
<dbReference type="OrthoDB" id="507333at2759"/>
<evidence type="ECO:0000313" key="10">
    <source>
        <dbReference type="EMBL" id="GHP02765.1"/>
    </source>
</evidence>
<evidence type="ECO:0000313" key="11">
    <source>
        <dbReference type="Proteomes" id="UP000660262"/>
    </source>
</evidence>
<evidence type="ECO:0000256" key="6">
    <source>
        <dbReference type="ARBA" id="ARBA00023276"/>
    </source>
</evidence>
<evidence type="ECO:0000256" key="8">
    <source>
        <dbReference type="ARBA" id="ARBA00046272"/>
    </source>
</evidence>
<dbReference type="PANTHER" id="PTHR31407:SF6">
    <property type="entry name" value="OXYGEN-EVOLVING ENHANCER PROTEIN 2-1, CHLOROPLASTIC"/>
    <property type="match status" value="1"/>
</dbReference>
<dbReference type="Gene3D" id="3.40.1000.10">
    <property type="entry name" value="Mog1/PsbP, alpha/beta/alpha sandwich"/>
    <property type="match status" value="1"/>
</dbReference>
<sequence>MLVCNKSSVSVQATPQKSARLSLLSTSCCRSRRRRSNTVLVTSCRSQPLLQSESRRDFLLQIPAAFTAAAFGTALAPPQPALAAYGQKANVFGERTNSTEYYNLNGDGFDVNIPAKYVPTREREFGRETLAMYTDSFDIITTLSISRFDRFGKKKSVKDFGSMEAMIDKIAFVLGTQSYQGNTSSEGGFATNSVLQATLADSSEEERNGKTYYFYNFLSRTADGDEGGKHQLVALAVGGDGYLYCYKISVGEKRWIKGGSTLTIGSWKSFNVA</sequence>
<keyword evidence="2" id="KW-0602">Photosynthesis</keyword>
<evidence type="ECO:0000256" key="7">
    <source>
        <dbReference type="ARBA" id="ARBA00035638"/>
    </source>
</evidence>
<dbReference type="GO" id="GO:0009534">
    <property type="term" value="C:chloroplast thylakoid"/>
    <property type="evidence" value="ECO:0007669"/>
    <property type="project" value="UniProtKB-SubCell"/>
</dbReference>
<protein>
    <recommendedName>
        <fullName evidence="9">PsbP C-terminal domain-containing protein</fullName>
    </recommendedName>
</protein>
<dbReference type="GO" id="GO:0005509">
    <property type="term" value="F:calcium ion binding"/>
    <property type="evidence" value="ECO:0007669"/>
    <property type="project" value="InterPro"/>
</dbReference>
<evidence type="ECO:0000256" key="5">
    <source>
        <dbReference type="ARBA" id="ARBA00023078"/>
    </source>
</evidence>
<dbReference type="InterPro" id="IPR002683">
    <property type="entry name" value="PsbP_C"/>
</dbReference>
<keyword evidence="11" id="KW-1185">Reference proteome</keyword>
<keyword evidence="6" id="KW-0604">Photosystem II</keyword>